<dbReference type="EMBL" id="BJZU01000004">
    <property type="protein sequence ID" value="GEP02422.1"/>
    <property type="molecule type" value="Genomic_DNA"/>
</dbReference>
<reference evidence="3 5" key="3">
    <citation type="submission" date="2019-07" db="EMBL/GenBank/DDBJ databases">
        <title>Whole genome shotgun sequence of Methylobacterium oxalidis NBRC 107715.</title>
        <authorList>
            <person name="Hosoyama A."/>
            <person name="Uohara A."/>
            <person name="Ohji S."/>
            <person name="Ichikawa N."/>
        </authorList>
    </citation>
    <scope>NUCLEOTIDE SEQUENCE [LARGE SCALE GENOMIC DNA]</scope>
    <source>
        <strain evidence="3 5">NBRC 107715</strain>
    </source>
</reference>
<protein>
    <recommendedName>
        <fullName evidence="7">ATP synthase protein I</fullName>
    </recommendedName>
</protein>
<sequence length="177" mass="18855">MRGKTAFLYELQSLRPCPARLDTQEGRNYGAPRLKGAFQPVPLALANVVSIAVSGNDARDEGENGRAATPDSDLSARLRRLETQIERKRPSASPGLSSRSGSAGPSPLGQAMRLSTEFVAGVIAGGILGWIFDHLLGTKPWGLIVFLMLGFVTGVYNVMRASGFGGRRSGPDDRRGS</sequence>
<keyword evidence="6" id="KW-1185">Reference proteome</keyword>
<dbReference type="AlphaFoldDB" id="A0A512IXI9"/>
<name>A0A512IXI9_9HYPH</name>
<evidence type="ECO:0000256" key="2">
    <source>
        <dbReference type="SAM" id="Phobius"/>
    </source>
</evidence>
<reference evidence="4" key="4">
    <citation type="submission" date="2023-01" db="EMBL/GenBank/DDBJ databases">
        <title>Draft genome sequence of Methylobacterium oxalidis strain NBRC 107715.</title>
        <authorList>
            <person name="Sun Q."/>
            <person name="Mori K."/>
        </authorList>
    </citation>
    <scope>NUCLEOTIDE SEQUENCE</scope>
    <source>
        <strain evidence="4">NBRC 107715</strain>
    </source>
</reference>
<evidence type="ECO:0008006" key="7">
    <source>
        <dbReference type="Google" id="ProtNLM"/>
    </source>
</evidence>
<organism evidence="3 5">
    <name type="scientific">Methylobacterium oxalidis</name>
    <dbReference type="NCBI Taxonomy" id="944322"/>
    <lineage>
        <taxon>Bacteria</taxon>
        <taxon>Pseudomonadati</taxon>
        <taxon>Pseudomonadota</taxon>
        <taxon>Alphaproteobacteria</taxon>
        <taxon>Hyphomicrobiales</taxon>
        <taxon>Methylobacteriaceae</taxon>
        <taxon>Methylobacterium</taxon>
    </lineage>
</organism>
<feature type="transmembrane region" description="Helical" evidence="2">
    <location>
        <begin position="141"/>
        <end position="159"/>
    </location>
</feature>
<feature type="compositionally biased region" description="Low complexity" evidence="1">
    <location>
        <begin position="91"/>
        <end position="108"/>
    </location>
</feature>
<dbReference type="Pfam" id="PF09527">
    <property type="entry name" value="ATPase_gene1"/>
    <property type="match status" value="1"/>
</dbReference>
<reference evidence="4" key="1">
    <citation type="journal article" date="2014" name="Int. J. Syst. Evol. Microbiol.">
        <title>Complete genome of a new Firmicutes species belonging to the dominant human colonic microbiota ('Ruminococcus bicirculans') reveals two chromosomes and a selective capacity to utilize plant glucans.</title>
        <authorList>
            <consortium name="NISC Comparative Sequencing Program"/>
            <person name="Wegmann U."/>
            <person name="Louis P."/>
            <person name="Goesmann A."/>
            <person name="Henrissat B."/>
            <person name="Duncan S.H."/>
            <person name="Flint H.J."/>
        </authorList>
    </citation>
    <scope>NUCLEOTIDE SEQUENCE</scope>
    <source>
        <strain evidence="4">NBRC 107715</strain>
    </source>
</reference>
<evidence type="ECO:0000313" key="6">
    <source>
        <dbReference type="Proteomes" id="UP001156856"/>
    </source>
</evidence>
<dbReference type="Proteomes" id="UP000321960">
    <property type="component" value="Unassembled WGS sequence"/>
</dbReference>
<proteinExistence type="predicted"/>
<dbReference type="Proteomes" id="UP001156856">
    <property type="component" value="Unassembled WGS sequence"/>
</dbReference>
<dbReference type="InterPro" id="IPR032820">
    <property type="entry name" value="ATPase_put"/>
</dbReference>
<keyword evidence="2" id="KW-1133">Transmembrane helix</keyword>
<feature type="transmembrane region" description="Helical" evidence="2">
    <location>
        <begin position="118"/>
        <end position="135"/>
    </location>
</feature>
<evidence type="ECO:0000313" key="4">
    <source>
        <dbReference type="EMBL" id="GLS67801.1"/>
    </source>
</evidence>
<reference evidence="6" key="2">
    <citation type="journal article" date="2019" name="Int. J. Syst. Evol. Microbiol.">
        <title>The Global Catalogue of Microorganisms (GCM) 10K type strain sequencing project: providing services to taxonomists for standard genome sequencing and annotation.</title>
        <authorList>
            <consortium name="The Broad Institute Genomics Platform"/>
            <consortium name="The Broad Institute Genome Sequencing Center for Infectious Disease"/>
            <person name="Wu L."/>
            <person name="Ma J."/>
        </authorList>
    </citation>
    <scope>NUCLEOTIDE SEQUENCE [LARGE SCALE GENOMIC DNA]</scope>
    <source>
        <strain evidence="6">NBRC 107715</strain>
    </source>
</reference>
<keyword evidence="2" id="KW-0812">Transmembrane</keyword>
<accession>A0A512IXI9</accession>
<comment type="caution">
    <text evidence="3">The sequence shown here is derived from an EMBL/GenBank/DDBJ whole genome shotgun (WGS) entry which is preliminary data.</text>
</comment>
<feature type="region of interest" description="Disordered" evidence="1">
    <location>
        <begin position="83"/>
        <end position="108"/>
    </location>
</feature>
<gene>
    <name evidence="4" type="ORF">GCM10007888_61860</name>
    <name evidence="3" type="ORF">MOX02_04600</name>
</gene>
<keyword evidence="2" id="KW-0472">Membrane</keyword>
<dbReference type="EMBL" id="BSPK01000117">
    <property type="protein sequence ID" value="GLS67801.1"/>
    <property type="molecule type" value="Genomic_DNA"/>
</dbReference>
<evidence type="ECO:0000313" key="3">
    <source>
        <dbReference type="EMBL" id="GEP02422.1"/>
    </source>
</evidence>
<evidence type="ECO:0000313" key="5">
    <source>
        <dbReference type="Proteomes" id="UP000321960"/>
    </source>
</evidence>
<evidence type="ECO:0000256" key="1">
    <source>
        <dbReference type="SAM" id="MobiDB-lite"/>
    </source>
</evidence>